<dbReference type="AlphaFoldDB" id="A0AAD4K8X3"/>
<keyword evidence="2" id="KW-1185">Reference proteome</keyword>
<gene>
    <name evidence="1" type="ORF">KR093_007571</name>
</gene>
<feature type="non-terminal residue" evidence="1">
    <location>
        <position position="132"/>
    </location>
</feature>
<proteinExistence type="predicted"/>
<dbReference type="Proteomes" id="UP001200034">
    <property type="component" value="Unassembled WGS sequence"/>
</dbReference>
<evidence type="ECO:0000313" key="2">
    <source>
        <dbReference type="Proteomes" id="UP001200034"/>
    </source>
</evidence>
<feature type="non-terminal residue" evidence="1">
    <location>
        <position position="1"/>
    </location>
</feature>
<name>A0AAD4K8X3_9MUSC</name>
<organism evidence="1 2">
    <name type="scientific">Drosophila rubida</name>
    <dbReference type="NCBI Taxonomy" id="30044"/>
    <lineage>
        <taxon>Eukaryota</taxon>
        <taxon>Metazoa</taxon>
        <taxon>Ecdysozoa</taxon>
        <taxon>Arthropoda</taxon>
        <taxon>Hexapoda</taxon>
        <taxon>Insecta</taxon>
        <taxon>Pterygota</taxon>
        <taxon>Neoptera</taxon>
        <taxon>Endopterygota</taxon>
        <taxon>Diptera</taxon>
        <taxon>Brachycera</taxon>
        <taxon>Muscomorpha</taxon>
        <taxon>Ephydroidea</taxon>
        <taxon>Drosophilidae</taxon>
        <taxon>Drosophila</taxon>
    </lineage>
</organism>
<dbReference type="EMBL" id="JAJJHW010000127">
    <property type="protein sequence ID" value="KAH8386071.1"/>
    <property type="molecule type" value="Genomic_DNA"/>
</dbReference>
<sequence>AAPPPVKLSEQDMIQVERQIHAVENFNGDPGTLYTFISRIDFILALYQTQDERQKLIIFGHIERNISNEVIRAIGVTNLTHWTELRTQLILNYKPQTPNHQLLEDFRNTQYRGNIRQFLEEAERKRQTLTSK</sequence>
<protein>
    <recommendedName>
        <fullName evidence="3">Gag protein</fullName>
    </recommendedName>
</protein>
<evidence type="ECO:0008006" key="3">
    <source>
        <dbReference type="Google" id="ProtNLM"/>
    </source>
</evidence>
<reference evidence="1" key="1">
    <citation type="journal article" date="2021" name="Mol. Ecol. Resour.">
        <title>Phylogenomic analyses of the genus Drosophila reveals genomic signals of climate adaptation.</title>
        <authorList>
            <person name="Li F."/>
            <person name="Rane R.V."/>
            <person name="Luria V."/>
            <person name="Xiong Z."/>
            <person name="Chen J."/>
            <person name="Li Z."/>
            <person name="Catullo R.A."/>
            <person name="Griffin P.C."/>
            <person name="Schiffer M."/>
            <person name="Pearce S."/>
            <person name="Lee S.F."/>
            <person name="McElroy K."/>
            <person name="Stocker A."/>
            <person name="Shirriffs J."/>
            <person name="Cockerell F."/>
            <person name="Coppin C."/>
            <person name="Sgro C.M."/>
            <person name="Karger A."/>
            <person name="Cain J.W."/>
            <person name="Weber J.A."/>
            <person name="Santpere G."/>
            <person name="Kirschner M.W."/>
            <person name="Hoffmann A.A."/>
            <person name="Oakeshott J.G."/>
            <person name="Zhang G."/>
        </authorList>
    </citation>
    <scope>NUCLEOTIDE SEQUENCE</scope>
    <source>
        <strain evidence="1">BGI-SZ-2011g</strain>
    </source>
</reference>
<accession>A0AAD4K8X3</accession>
<comment type="caution">
    <text evidence="1">The sequence shown here is derived from an EMBL/GenBank/DDBJ whole genome shotgun (WGS) entry which is preliminary data.</text>
</comment>
<evidence type="ECO:0000313" key="1">
    <source>
        <dbReference type="EMBL" id="KAH8386071.1"/>
    </source>
</evidence>